<gene>
    <name evidence="1" type="ORF">EDB81DRAFT_296548</name>
</gene>
<organism evidence="1 2">
    <name type="scientific">Dactylonectria macrodidyma</name>
    <dbReference type="NCBI Taxonomy" id="307937"/>
    <lineage>
        <taxon>Eukaryota</taxon>
        <taxon>Fungi</taxon>
        <taxon>Dikarya</taxon>
        <taxon>Ascomycota</taxon>
        <taxon>Pezizomycotina</taxon>
        <taxon>Sordariomycetes</taxon>
        <taxon>Hypocreomycetidae</taxon>
        <taxon>Hypocreales</taxon>
        <taxon>Nectriaceae</taxon>
        <taxon>Dactylonectria</taxon>
    </lineage>
</organism>
<keyword evidence="2" id="KW-1185">Reference proteome</keyword>
<accession>A0A9P9D9I5</accession>
<dbReference type="EMBL" id="JAGMUV010000031">
    <property type="protein sequence ID" value="KAH7114884.1"/>
    <property type="molecule type" value="Genomic_DNA"/>
</dbReference>
<comment type="caution">
    <text evidence="1">The sequence shown here is derived from an EMBL/GenBank/DDBJ whole genome shotgun (WGS) entry which is preliminary data.</text>
</comment>
<reference evidence="1" key="1">
    <citation type="journal article" date="2021" name="Nat. Commun.">
        <title>Genetic determinants of endophytism in the Arabidopsis root mycobiome.</title>
        <authorList>
            <person name="Mesny F."/>
            <person name="Miyauchi S."/>
            <person name="Thiergart T."/>
            <person name="Pickel B."/>
            <person name="Atanasova L."/>
            <person name="Karlsson M."/>
            <person name="Huettel B."/>
            <person name="Barry K.W."/>
            <person name="Haridas S."/>
            <person name="Chen C."/>
            <person name="Bauer D."/>
            <person name="Andreopoulos W."/>
            <person name="Pangilinan J."/>
            <person name="LaButti K."/>
            <person name="Riley R."/>
            <person name="Lipzen A."/>
            <person name="Clum A."/>
            <person name="Drula E."/>
            <person name="Henrissat B."/>
            <person name="Kohler A."/>
            <person name="Grigoriev I.V."/>
            <person name="Martin F.M."/>
            <person name="Hacquard S."/>
        </authorList>
    </citation>
    <scope>NUCLEOTIDE SEQUENCE</scope>
    <source>
        <strain evidence="1">MPI-CAGE-AT-0147</strain>
    </source>
</reference>
<evidence type="ECO:0000313" key="2">
    <source>
        <dbReference type="Proteomes" id="UP000738349"/>
    </source>
</evidence>
<protein>
    <submittedName>
        <fullName evidence="1">Uncharacterized protein</fullName>
    </submittedName>
</protein>
<dbReference type="Proteomes" id="UP000738349">
    <property type="component" value="Unassembled WGS sequence"/>
</dbReference>
<dbReference type="OrthoDB" id="10301801at2759"/>
<evidence type="ECO:0000313" key="1">
    <source>
        <dbReference type="EMBL" id="KAH7114884.1"/>
    </source>
</evidence>
<dbReference type="AlphaFoldDB" id="A0A9P9D9I5"/>
<sequence length="243" mass="27195">MPYHGCVWRSACLRVMMLIDHLVVASWFSLCKIVLLELKCRRMASVKVSLVWTWVPVVTASRRDARTSWKTDISKARYDDHGRPSLSPRAELCRSFPAGCPLQDLRLWRSAKLPHANYKPGSGLWWSPGTTVVLLKALAACVCSRESIRNGICNVRFHVTHSGVRHLLYSFSPDRSDCLQVFFPRALRKMGLTCARQGAHSPLWHSLSNALGRQAGQHAPCPLCATFRDMTVLAKGVGVREGT</sequence>
<proteinExistence type="predicted"/>
<name>A0A9P9D9I5_9HYPO</name>